<name>A0A921Q981_SORBI</name>
<comment type="caution">
    <text evidence="2">The sequence shown here is derived from an EMBL/GenBank/DDBJ whole genome shotgun (WGS) entry which is preliminary data.</text>
</comment>
<dbReference type="AlphaFoldDB" id="A0A921Q981"/>
<evidence type="ECO:0000256" key="1">
    <source>
        <dbReference type="SAM" id="MobiDB-lite"/>
    </source>
</evidence>
<reference evidence="2" key="1">
    <citation type="journal article" date="2019" name="BMC Genomics">
        <title>A new reference genome for Sorghum bicolor reveals high levels of sequence similarity between sweet and grain genotypes: implications for the genetics of sugar metabolism.</title>
        <authorList>
            <person name="Cooper E.A."/>
            <person name="Brenton Z.W."/>
            <person name="Flinn B.S."/>
            <person name="Jenkins J."/>
            <person name="Shu S."/>
            <person name="Flowers D."/>
            <person name="Luo F."/>
            <person name="Wang Y."/>
            <person name="Xia P."/>
            <person name="Barry K."/>
            <person name="Daum C."/>
            <person name="Lipzen A."/>
            <person name="Yoshinaga Y."/>
            <person name="Schmutz J."/>
            <person name="Saski C."/>
            <person name="Vermerris W."/>
            <person name="Kresovich S."/>
        </authorList>
    </citation>
    <scope>NUCLEOTIDE SEQUENCE</scope>
</reference>
<dbReference type="EMBL" id="CM027688">
    <property type="protein sequence ID" value="KAG0517784.1"/>
    <property type="molecule type" value="Genomic_DNA"/>
</dbReference>
<feature type="compositionally biased region" description="Low complexity" evidence="1">
    <location>
        <begin position="79"/>
        <end position="88"/>
    </location>
</feature>
<feature type="region of interest" description="Disordered" evidence="1">
    <location>
        <begin position="1"/>
        <end position="42"/>
    </location>
</feature>
<feature type="compositionally biased region" description="Basic and acidic residues" evidence="1">
    <location>
        <begin position="26"/>
        <end position="35"/>
    </location>
</feature>
<accession>A0A921Q981</accession>
<dbReference type="PANTHER" id="PTHR34057:SF13">
    <property type="entry name" value="OS05G0365200 PROTEIN"/>
    <property type="match status" value="1"/>
</dbReference>
<organism evidence="2 3">
    <name type="scientific">Sorghum bicolor</name>
    <name type="common">Sorghum</name>
    <name type="synonym">Sorghum vulgare</name>
    <dbReference type="NCBI Taxonomy" id="4558"/>
    <lineage>
        <taxon>Eukaryota</taxon>
        <taxon>Viridiplantae</taxon>
        <taxon>Streptophyta</taxon>
        <taxon>Embryophyta</taxon>
        <taxon>Tracheophyta</taxon>
        <taxon>Spermatophyta</taxon>
        <taxon>Magnoliopsida</taxon>
        <taxon>Liliopsida</taxon>
        <taxon>Poales</taxon>
        <taxon>Poaceae</taxon>
        <taxon>PACMAD clade</taxon>
        <taxon>Panicoideae</taxon>
        <taxon>Andropogonodae</taxon>
        <taxon>Andropogoneae</taxon>
        <taxon>Sorghinae</taxon>
        <taxon>Sorghum</taxon>
    </lineage>
</organism>
<sequence length="478" mass="54115">MASDPLAGINDHDADNKAGNAVVKSEPVDVEHGEDGVTIQPAVPAACGDPVLASVSIGDECADDVQSAQDEHGDSTECSSSFGDSGFGSDDETESDTGVDSPFFSHVNVGDTTAMPHVIRKQKVSADWTKFIGPERWRCHWLELRIKDLLSQVAKYDKELALINHEKNLQLEMIKADSHKSEQSKLDLSSNERNTINRRKRKRYEDYTDTLLYIKKHHIFSYYNHENRKVKTGNEMSGADNELLVIDDLNNLDSEDTKSNFGMNDTLLDSNRNDTLLEQHSLREILLAIECFQSRIINLKSHLREAYNKTDHTQKSRKKKDLNGFHKMENVGRPFGEDGDEITAEMLFGVNNSLINPHIERICKESIDDVLIDNKAAIDEVWQFERVKRMDKTCSAPIKYVAEAPAQDVKLVNKREPKSNKPNKKHGCSWSIEDQIKRAMKKNKEAVVSYPNNANNMFVAVDTRKSQRVRKPKIYLSK</sequence>
<dbReference type="Proteomes" id="UP000807115">
    <property type="component" value="Chromosome 9"/>
</dbReference>
<dbReference type="InterPro" id="IPR038745">
    <property type="entry name" value="AT4G37440-like"/>
</dbReference>
<dbReference type="CDD" id="cd11650">
    <property type="entry name" value="AT4G37440_like"/>
    <property type="match status" value="1"/>
</dbReference>
<dbReference type="PANTHER" id="PTHR34057">
    <property type="entry name" value="ELONGATION FACTOR"/>
    <property type="match status" value="1"/>
</dbReference>
<gene>
    <name evidence="2" type="ORF">BDA96_09G119100</name>
</gene>
<evidence type="ECO:0000313" key="3">
    <source>
        <dbReference type="Proteomes" id="UP000807115"/>
    </source>
</evidence>
<evidence type="ECO:0000313" key="2">
    <source>
        <dbReference type="EMBL" id="KAG0517784.1"/>
    </source>
</evidence>
<reference evidence="2" key="2">
    <citation type="submission" date="2020-10" db="EMBL/GenBank/DDBJ databases">
        <authorList>
            <person name="Cooper E.A."/>
            <person name="Brenton Z.W."/>
            <person name="Flinn B.S."/>
            <person name="Jenkins J."/>
            <person name="Shu S."/>
            <person name="Flowers D."/>
            <person name="Luo F."/>
            <person name="Wang Y."/>
            <person name="Xia P."/>
            <person name="Barry K."/>
            <person name="Daum C."/>
            <person name="Lipzen A."/>
            <person name="Yoshinaga Y."/>
            <person name="Schmutz J."/>
            <person name="Saski C."/>
            <person name="Vermerris W."/>
            <person name="Kresovich S."/>
        </authorList>
    </citation>
    <scope>NUCLEOTIDE SEQUENCE</scope>
</reference>
<protein>
    <submittedName>
        <fullName evidence="2">Uncharacterized protein</fullName>
    </submittedName>
</protein>
<feature type="region of interest" description="Disordered" evidence="1">
    <location>
        <begin position="63"/>
        <end position="104"/>
    </location>
</feature>
<proteinExistence type="predicted"/>